<dbReference type="GeneID" id="36285317"/>
<organism evidence="2">
    <name type="scientific">Pseudogymnoascus destructans</name>
    <dbReference type="NCBI Taxonomy" id="655981"/>
    <lineage>
        <taxon>Eukaryota</taxon>
        <taxon>Fungi</taxon>
        <taxon>Dikarya</taxon>
        <taxon>Ascomycota</taxon>
        <taxon>Pezizomycotina</taxon>
        <taxon>Leotiomycetes</taxon>
        <taxon>Thelebolales</taxon>
        <taxon>Thelebolaceae</taxon>
        <taxon>Pseudogymnoascus</taxon>
    </lineage>
</organism>
<protein>
    <submittedName>
        <fullName evidence="2">Uncharacterized protein</fullName>
    </submittedName>
</protein>
<feature type="region of interest" description="Disordered" evidence="1">
    <location>
        <begin position="1"/>
        <end position="28"/>
    </location>
</feature>
<dbReference type="RefSeq" id="XP_024326844.1">
    <property type="nucleotide sequence ID" value="XM_024465901.1"/>
</dbReference>
<dbReference type="EMBL" id="KV441389">
    <property type="protein sequence ID" value="OAF61569.1"/>
    <property type="molecule type" value="Genomic_DNA"/>
</dbReference>
<accession>A0A177AHJ2</accession>
<name>A0A177AHJ2_9PEZI</name>
<evidence type="ECO:0000256" key="1">
    <source>
        <dbReference type="SAM" id="MobiDB-lite"/>
    </source>
</evidence>
<dbReference type="Proteomes" id="UP000077154">
    <property type="component" value="Unassembled WGS sequence"/>
</dbReference>
<evidence type="ECO:0000313" key="2">
    <source>
        <dbReference type="EMBL" id="OAF61569.1"/>
    </source>
</evidence>
<sequence length="131" mass="14452">MPPNEGISINVAPRNQGKGKERGPPEASDEYKIVKGRVSQTVGTNSKPRSRTISARLYPNLPMYAMSRDLAEQLGLDLTAVDSNSLRTSRVVGSLEPELHHIVGHVVFGWHMPASFLWPLALGQPYIHQVK</sequence>
<gene>
    <name evidence="2" type="ORF">VC83_02234</name>
</gene>
<feature type="compositionally biased region" description="Basic and acidic residues" evidence="1">
    <location>
        <begin position="18"/>
        <end position="28"/>
    </location>
</feature>
<reference evidence="2" key="1">
    <citation type="submission" date="2016-03" db="EMBL/GenBank/DDBJ databases">
        <title>Updated assembly of Pseudogymnoascus destructans, the fungus causing white-nose syndrome of bats.</title>
        <authorList>
            <person name="Palmer J.M."/>
            <person name="Drees K.P."/>
            <person name="Foster J.T."/>
            <person name="Lindner D.L."/>
        </authorList>
    </citation>
    <scope>NUCLEOTIDE SEQUENCE [LARGE SCALE GENOMIC DNA]</scope>
    <source>
        <strain evidence="2">20631-21</strain>
    </source>
</reference>
<dbReference type="AlphaFoldDB" id="A0A177AHJ2"/>
<dbReference type="OrthoDB" id="3438897at2759"/>
<proteinExistence type="predicted"/>